<dbReference type="PROSITE" id="PS01031">
    <property type="entry name" value="SHSP"/>
    <property type="match status" value="1"/>
</dbReference>
<accession>A0A3P7Q0C9</accession>
<evidence type="ECO:0000256" key="2">
    <source>
        <dbReference type="PROSITE-ProRule" id="PRU00285"/>
    </source>
</evidence>
<feature type="domain" description="SHSP" evidence="5">
    <location>
        <begin position="2"/>
        <end position="109"/>
    </location>
</feature>
<dbReference type="GO" id="GO:0005737">
    <property type="term" value="C:cytoplasm"/>
    <property type="evidence" value="ECO:0007669"/>
    <property type="project" value="TreeGrafter"/>
</dbReference>
<dbReference type="GO" id="GO:0009408">
    <property type="term" value="P:response to heat"/>
    <property type="evidence" value="ECO:0007669"/>
    <property type="project" value="TreeGrafter"/>
</dbReference>
<dbReference type="GO" id="GO:0005634">
    <property type="term" value="C:nucleus"/>
    <property type="evidence" value="ECO:0007669"/>
    <property type="project" value="TreeGrafter"/>
</dbReference>
<evidence type="ECO:0000256" key="3">
    <source>
        <dbReference type="RuleBase" id="RU003616"/>
    </source>
</evidence>
<dbReference type="PRINTS" id="PR00299">
    <property type="entry name" value="ACRYSTALLIN"/>
</dbReference>
<dbReference type="AlphaFoldDB" id="A0A3P7Q0C9"/>
<gene>
    <name evidence="6" type="ORF">DME_LOCUS10823</name>
</gene>
<organism evidence="6 7">
    <name type="scientific">Dracunculus medinensis</name>
    <name type="common">Guinea worm</name>
    <dbReference type="NCBI Taxonomy" id="318479"/>
    <lineage>
        <taxon>Eukaryota</taxon>
        <taxon>Metazoa</taxon>
        <taxon>Ecdysozoa</taxon>
        <taxon>Nematoda</taxon>
        <taxon>Chromadorea</taxon>
        <taxon>Rhabditida</taxon>
        <taxon>Spirurina</taxon>
        <taxon>Dracunculoidea</taxon>
        <taxon>Dracunculidae</taxon>
        <taxon>Dracunculus</taxon>
    </lineage>
</organism>
<dbReference type="CDD" id="cd06526">
    <property type="entry name" value="metazoan_ACD"/>
    <property type="match status" value="1"/>
</dbReference>
<protein>
    <recommendedName>
        <fullName evidence="5">SHSP domain-containing protein</fullName>
    </recommendedName>
</protein>
<name>A0A3P7Q0C9_DRAME</name>
<evidence type="ECO:0000313" key="6">
    <source>
        <dbReference type="EMBL" id="VDN60850.1"/>
    </source>
</evidence>
<dbReference type="OrthoDB" id="1431247at2759"/>
<dbReference type="Proteomes" id="UP000274756">
    <property type="component" value="Unassembled WGS sequence"/>
</dbReference>
<dbReference type="GO" id="GO:0051082">
    <property type="term" value="F:unfolded protein binding"/>
    <property type="evidence" value="ECO:0007669"/>
    <property type="project" value="TreeGrafter"/>
</dbReference>
<dbReference type="InterPro" id="IPR001436">
    <property type="entry name" value="Alpha-crystallin/sHSP_animal"/>
</dbReference>
<dbReference type="SUPFAM" id="SSF49764">
    <property type="entry name" value="HSP20-like chaperones"/>
    <property type="match status" value="1"/>
</dbReference>
<sequence length="121" mass="14037">MFASQTVLRSFTKKPIKWRQKFSVEIDASQFHPSELSVNIRENELIVEGKHEERNDENGTIQRHFIRKYEIPSDVQMDTIESNLSDHGVLSINARKVPSDIRRIPIKPSPPSNDNQKLDIQ</sequence>
<dbReference type="EMBL" id="UYYG01001252">
    <property type="protein sequence ID" value="VDN60850.1"/>
    <property type="molecule type" value="Genomic_DNA"/>
</dbReference>
<evidence type="ECO:0000256" key="4">
    <source>
        <dbReference type="SAM" id="MobiDB-lite"/>
    </source>
</evidence>
<evidence type="ECO:0000256" key="1">
    <source>
        <dbReference type="ARBA" id="ARBA00023016"/>
    </source>
</evidence>
<keyword evidence="7" id="KW-1185">Reference proteome</keyword>
<dbReference type="Pfam" id="PF00011">
    <property type="entry name" value="HSP20"/>
    <property type="match status" value="1"/>
</dbReference>
<dbReference type="InterPro" id="IPR008978">
    <property type="entry name" value="HSP20-like_chaperone"/>
</dbReference>
<keyword evidence="1" id="KW-0346">Stress response</keyword>
<proteinExistence type="inferred from homology"/>
<evidence type="ECO:0000259" key="5">
    <source>
        <dbReference type="PROSITE" id="PS01031"/>
    </source>
</evidence>
<dbReference type="GO" id="GO:0042026">
    <property type="term" value="P:protein refolding"/>
    <property type="evidence" value="ECO:0007669"/>
    <property type="project" value="TreeGrafter"/>
</dbReference>
<dbReference type="InterPro" id="IPR002068">
    <property type="entry name" value="A-crystallin/Hsp20_dom"/>
</dbReference>
<dbReference type="Gene3D" id="2.60.40.790">
    <property type="match status" value="1"/>
</dbReference>
<reference evidence="6 7" key="1">
    <citation type="submission" date="2018-11" db="EMBL/GenBank/DDBJ databases">
        <authorList>
            <consortium name="Pathogen Informatics"/>
        </authorList>
    </citation>
    <scope>NUCLEOTIDE SEQUENCE [LARGE SCALE GENOMIC DNA]</scope>
</reference>
<dbReference type="PANTHER" id="PTHR45640">
    <property type="entry name" value="HEAT SHOCK PROTEIN HSP-12.2-RELATED"/>
    <property type="match status" value="1"/>
</dbReference>
<feature type="region of interest" description="Disordered" evidence="4">
    <location>
        <begin position="100"/>
        <end position="121"/>
    </location>
</feature>
<dbReference type="STRING" id="318479.A0A3P7Q0C9"/>
<evidence type="ECO:0000313" key="7">
    <source>
        <dbReference type="Proteomes" id="UP000274756"/>
    </source>
</evidence>
<comment type="similarity">
    <text evidence="2 3">Belongs to the small heat shock protein (HSP20) family.</text>
</comment>
<dbReference type="PANTHER" id="PTHR45640:SF13">
    <property type="entry name" value="HEAT SHOCK PROTEIN 22-RELATED"/>
    <property type="match status" value="1"/>
</dbReference>